<dbReference type="OMA" id="NINTFIQ"/>
<organism evidence="5 6">
    <name type="scientific">Paramecium tetraurelia</name>
    <dbReference type="NCBI Taxonomy" id="5888"/>
    <lineage>
        <taxon>Eukaryota</taxon>
        <taxon>Sar</taxon>
        <taxon>Alveolata</taxon>
        <taxon>Ciliophora</taxon>
        <taxon>Intramacronucleata</taxon>
        <taxon>Oligohymenophorea</taxon>
        <taxon>Peniculida</taxon>
        <taxon>Parameciidae</taxon>
        <taxon>Paramecium</taxon>
    </lineage>
</organism>
<dbReference type="eggNOG" id="ENOG502S6T0">
    <property type="taxonomic scope" value="Eukaryota"/>
</dbReference>
<evidence type="ECO:0000256" key="4">
    <source>
        <dbReference type="SAM" id="Phobius"/>
    </source>
</evidence>
<dbReference type="SUPFAM" id="SSF57184">
    <property type="entry name" value="Growth factor receptor domain"/>
    <property type="match status" value="2"/>
</dbReference>
<dbReference type="PANTHER" id="PTHR38934:SF6">
    <property type="entry name" value="CHROMOSOME UNDETERMINED SCAFFOLD_176, WHOLE GENOME SHOTGUN SEQUENCE"/>
    <property type="match status" value="1"/>
</dbReference>
<feature type="transmembrane region" description="Helical" evidence="4">
    <location>
        <begin position="1128"/>
        <end position="1146"/>
    </location>
</feature>
<evidence type="ECO:0008006" key="7">
    <source>
        <dbReference type="Google" id="ProtNLM"/>
    </source>
</evidence>
<feature type="transmembrane region" description="Helical" evidence="4">
    <location>
        <begin position="940"/>
        <end position="957"/>
    </location>
</feature>
<proteinExistence type="predicted"/>
<keyword evidence="4" id="KW-0472">Membrane</keyword>
<gene>
    <name evidence="5" type="ORF">GSPATT00039665001</name>
</gene>
<name>A0DLW5_PARTE</name>
<evidence type="ECO:0000256" key="1">
    <source>
        <dbReference type="ARBA" id="ARBA00022729"/>
    </source>
</evidence>
<keyword evidence="4" id="KW-1133">Transmembrane helix</keyword>
<dbReference type="InterPro" id="IPR006212">
    <property type="entry name" value="Furin_repeat"/>
</dbReference>
<sequence length="1219" mass="140276">MFGAKIKYQNSFSDTDTATDICKAATYDEVKDISFTFQHNTPSLMVILKGDGDRWGISNIALAIDECPSGCDSCSSSLCLDQKQVPISITWTTVESTLTASCGGYSYQYTTGNFMEIHLTLDPHNTINSAMKSHIANADNPTLTIKVDNQIVSATQSLSVRLSNAAFFCFQNQILEVVINDLDHTNPTITFRIEVVMVRYDAGSIMPLIGIKESQLFIKTVIKQIVSLELPFEGCLMSFSELFEGCSFCVRSLCLHCNEGWEYIQQDQRCQPICGDGLIVNNEECDDENLTPYDGCQNCKFSCPQFCQQCVRGKCIKCELPWKLMNGQCLYVCDQILNYSDQLFSGCFFQIENFVMNGYYYEYNSKMSLQHTLLNNANQKEFRYEFLECEISDYGMMGYQYNQCIVRQISYCKKQLWNKCLECQDGYQLAHNKQYCETKCKDNYKLDFETCDDGNNIQFDGCFQCESSCQLECLYCINQECLYCKEGWYLIENQCLPICGDGITVPTEQCDDNNQESGDGCFECKAECSNCKICNYNNKCQVCEEHFELVSQLCQPICGDKYIEPGLEECDDGNEIQDDGCYNCQLECYSGCKRCYFGLCTDICSFDELYVDGMCVKEEINVSQCSDGCQDCIKGQCVKCKQNFQLLSGVCQVFACGNGIREIYEECDDGNILSNDGCSKNCTVENNWTCLSKDSQSNTCYQLTEVNLEYLNVTRQNQFVQLSYSKKVRLNLNSDPNNFLNQYSLKLLGLQEDQYQITCLPKIPIAQDEHRSILYEFQIILFQQILNQLNFNVFINDTVLDENDIAVTSSNVSIQLKVPKILTASQSTFSQTFRKVGYSMMISLSCSSVIMLLLGEFAQTVALLDILQYQQYLKYLNVDYPYNVYIYFESSNFITLQPLLNQLNFIEFYQNIVQENFQQSIGKFKEYELNADLLTNIDSLLFQLICGMIFLLILCIYEKLISKHIPIVQVATYVQKWQCKLIQSIFKYLYKYKRKYLEISKVVNINTFIQFFYANSWDLIFKVFLFLISNTQSQNRQKASLLICISYLGIMIKIFLFDIRKNMSKTRVTLIKAAQLEKLILFKKFSFHFLLTWMQYYPITQCILIPLFISSYVVLILGFKLKTQKIEILTTLSLEIPIILCILMNIPYCEDFQSYFSINSQIYIGFAQIGLLILSLIGPLVQTGFEFYCKLKKYLNSRKQTRLKEQQNKTTTNIFIEAL</sequence>
<keyword evidence="4" id="KW-0812">Transmembrane</keyword>
<dbReference type="RefSeq" id="XP_001451429.1">
    <property type="nucleotide sequence ID" value="XM_001451392.1"/>
</dbReference>
<dbReference type="InterPro" id="IPR009030">
    <property type="entry name" value="Growth_fac_rcpt_cys_sf"/>
</dbReference>
<dbReference type="STRING" id="5888.A0DLW5"/>
<keyword evidence="2" id="KW-0677">Repeat</keyword>
<keyword evidence="3" id="KW-1015">Disulfide bond</keyword>
<dbReference type="OrthoDB" id="409374at2759"/>
<dbReference type="HOGENOM" id="CLU_008168_0_0_1"/>
<feature type="transmembrane region" description="Helical" evidence="4">
    <location>
        <begin position="1039"/>
        <end position="1059"/>
    </location>
</feature>
<dbReference type="AlphaFoldDB" id="A0DLW5"/>
<dbReference type="GeneID" id="5037214"/>
<keyword evidence="1" id="KW-0732">Signal</keyword>
<evidence type="ECO:0000256" key="3">
    <source>
        <dbReference type="ARBA" id="ARBA00023157"/>
    </source>
</evidence>
<keyword evidence="6" id="KW-1185">Reference proteome</keyword>
<evidence type="ECO:0000313" key="5">
    <source>
        <dbReference type="EMBL" id="CAK84032.1"/>
    </source>
</evidence>
<dbReference type="EMBL" id="CT868492">
    <property type="protein sequence ID" value="CAK84032.1"/>
    <property type="molecule type" value="Genomic_DNA"/>
</dbReference>
<dbReference type="NCBIfam" id="TIGR02232">
    <property type="entry name" value="myxo_disulf_rpt"/>
    <property type="match status" value="4"/>
</dbReference>
<dbReference type="SMART" id="SM00261">
    <property type="entry name" value="FU"/>
    <property type="match status" value="3"/>
</dbReference>
<dbReference type="InterPro" id="IPR011936">
    <property type="entry name" value="Myxo_disulph_rpt"/>
</dbReference>
<feature type="transmembrane region" description="Helical" evidence="4">
    <location>
        <begin position="1166"/>
        <end position="1189"/>
    </location>
</feature>
<dbReference type="PANTHER" id="PTHR38934">
    <property type="entry name" value="HYPHALLY REGULATED CELL WALL PROTEIN 1"/>
    <property type="match status" value="1"/>
</dbReference>
<dbReference type="InParanoid" id="A0DLW5"/>
<evidence type="ECO:0000313" key="6">
    <source>
        <dbReference type="Proteomes" id="UP000000600"/>
    </source>
</evidence>
<reference evidence="5 6" key="1">
    <citation type="journal article" date="2006" name="Nature">
        <title>Global trends of whole-genome duplications revealed by the ciliate Paramecium tetraurelia.</title>
        <authorList>
            <consortium name="Genoscope"/>
            <person name="Aury J.-M."/>
            <person name="Jaillon O."/>
            <person name="Duret L."/>
            <person name="Noel B."/>
            <person name="Jubin C."/>
            <person name="Porcel B.M."/>
            <person name="Segurens B."/>
            <person name="Daubin V."/>
            <person name="Anthouard V."/>
            <person name="Aiach N."/>
            <person name="Arnaiz O."/>
            <person name="Billaut A."/>
            <person name="Beisson J."/>
            <person name="Blanc I."/>
            <person name="Bouhouche K."/>
            <person name="Camara F."/>
            <person name="Duharcourt S."/>
            <person name="Guigo R."/>
            <person name="Gogendeau D."/>
            <person name="Katinka M."/>
            <person name="Keller A.-M."/>
            <person name="Kissmehl R."/>
            <person name="Klotz C."/>
            <person name="Koll F."/>
            <person name="Le Moue A."/>
            <person name="Lepere C."/>
            <person name="Malinsky S."/>
            <person name="Nowacki M."/>
            <person name="Nowak J.K."/>
            <person name="Plattner H."/>
            <person name="Poulain J."/>
            <person name="Ruiz F."/>
            <person name="Serrano V."/>
            <person name="Zagulski M."/>
            <person name="Dessen P."/>
            <person name="Betermier M."/>
            <person name="Weissenbach J."/>
            <person name="Scarpelli C."/>
            <person name="Schachter V."/>
            <person name="Sperling L."/>
            <person name="Meyer E."/>
            <person name="Cohen J."/>
            <person name="Wincker P."/>
        </authorList>
    </citation>
    <scope>NUCLEOTIDE SEQUENCE [LARGE SCALE GENOMIC DNA]</scope>
    <source>
        <strain evidence="5 6">Stock d4-2</strain>
    </source>
</reference>
<evidence type="ECO:0000256" key="2">
    <source>
        <dbReference type="ARBA" id="ARBA00022737"/>
    </source>
</evidence>
<accession>A0DLW5</accession>
<protein>
    <recommendedName>
        <fullName evidence="7">TNFR-Cys domain-containing protein</fullName>
    </recommendedName>
</protein>
<dbReference type="Proteomes" id="UP000000600">
    <property type="component" value="Unassembled WGS sequence"/>
</dbReference>
<feature type="transmembrane region" description="Helical" evidence="4">
    <location>
        <begin position="1103"/>
        <end position="1121"/>
    </location>
</feature>
<dbReference type="KEGG" id="ptm:GSPATT00039665001"/>
<dbReference type="Pfam" id="PF13948">
    <property type="entry name" value="DUF4215"/>
    <property type="match status" value="5"/>
</dbReference>